<evidence type="ECO:0000256" key="1">
    <source>
        <dbReference type="SAM" id="MobiDB-lite"/>
    </source>
</evidence>
<feature type="compositionally biased region" description="Polar residues" evidence="1">
    <location>
        <begin position="69"/>
        <end position="83"/>
    </location>
</feature>
<comment type="caution">
    <text evidence="2">The sequence shown here is derived from an EMBL/GenBank/DDBJ whole genome shotgun (WGS) entry which is preliminary data.</text>
</comment>
<organism evidence="2 3">
    <name type="scientific">Bombardia bombarda</name>
    <dbReference type="NCBI Taxonomy" id="252184"/>
    <lineage>
        <taxon>Eukaryota</taxon>
        <taxon>Fungi</taxon>
        <taxon>Dikarya</taxon>
        <taxon>Ascomycota</taxon>
        <taxon>Pezizomycotina</taxon>
        <taxon>Sordariomycetes</taxon>
        <taxon>Sordariomycetidae</taxon>
        <taxon>Sordariales</taxon>
        <taxon>Lasiosphaeriaceae</taxon>
        <taxon>Bombardia</taxon>
    </lineage>
</organism>
<dbReference type="AlphaFoldDB" id="A0AA39XNY1"/>
<name>A0AA39XNY1_9PEZI</name>
<feature type="compositionally biased region" description="Low complexity" evidence="1">
    <location>
        <begin position="84"/>
        <end position="97"/>
    </location>
</feature>
<feature type="compositionally biased region" description="Basic residues" evidence="1">
    <location>
        <begin position="218"/>
        <end position="231"/>
    </location>
</feature>
<dbReference type="EMBL" id="JAULSR010000001">
    <property type="protein sequence ID" value="KAK0636747.1"/>
    <property type="molecule type" value="Genomic_DNA"/>
</dbReference>
<feature type="compositionally biased region" description="Polar residues" evidence="1">
    <location>
        <begin position="32"/>
        <end position="56"/>
    </location>
</feature>
<dbReference type="Proteomes" id="UP001174934">
    <property type="component" value="Unassembled WGS sequence"/>
</dbReference>
<feature type="region of interest" description="Disordered" evidence="1">
    <location>
        <begin position="1"/>
        <end position="138"/>
    </location>
</feature>
<accession>A0AA39XNY1</accession>
<feature type="region of interest" description="Disordered" evidence="1">
    <location>
        <begin position="199"/>
        <end position="231"/>
    </location>
</feature>
<proteinExistence type="predicted"/>
<evidence type="ECO:0000313" key="2">
    <source>
        <dbReference type="EMBL" id="KAK0636747.1"/>
    </source>
</evidence>
<gene>
    <name evidence="2" type="ORF">B0T17DRAFT_504162</name>
</gene>
<evidence type="ECO:0000313" key="3">
    <source>
        <dbReference type="Proteomes" id="UP001174934"/>
    </source>
</evidence>
<keyword evidence="3" id="KW-1185">Reference proteome</keyword>
<reference evidence="2" key="1">
    <citation type="submission" date="2023-06" db="EMBL/GenBank/DDBJ databases">
        <title>Genome-scale phylogeny and comparative genomics of the fungal order Sordariales.</title>
        <authorList>
            <consortium name="Lawrence Berkeley National Laboratory"/>
            <person name="Hensen N."/>
            <person name="Bonometti L."/>
            <person name="Westerberg I."/>
            <person name="Brannstrom I.O."/>
            <person name="Guillou S."/>
            <person name="Cros-Aarteil S."/>
            <person name="Calhoun S."/>
            <person name="Haridas S."/>
            <person name="Kuo A."/>
            <person name="Mondo S."/>
            <person name="Pangilinan J."/>
            <person name="Riley R."/>
            <person name="LaButti K."/>
            <person name="Andreopoulos B."/>
            <person name="Lipzen A."/>
            <person name="Chen C."/>
            <person name="Yanf M."/>
            <person name="Daum C."/>
            <person name="Ng V."/>
            <person name="Clum A."/>
            <person name="Steindorff A."/>
            <person name="Ohm R."/>
            <person name="Martin F."/>
            <person name="Silar P."/>
            <person name="Natvig D."/>
            <person name="Lalanne C."/>
            <person name="Gautier V."/>
            <person name="Ament-velasquez S.L."/>
            <person name="Kruys A."/>
            <person name="Hutchinson M.I."/>
            <person name="Powell A.J."/>
            <person name="Barry K."/>
            <person name="Miller A.N."/>
            <person name="Grigoriev I.V."/>
            <person name="Debuchy R."/>
            <person name="Gladieux P."/>
            <person name="Thoren M.H."/>
            <person name="Johannesson H."/>
        </authorList>
    </citation>
    <scope>NUCLEOTIDE SEQUENCE</scope>
    <source>
        <strain evidence="2">SMH3391-2</strain>
    </source>
</reference>
<sequence>MAPHAGYSNISASKDHIEGGPVGGRNSDAAPQLQQTTGSVQGLDNNGHVHNQNNGDTVERQVNGRRPRSYSTSDVVKSQDNGNSLGTTSTPASAPAPGQAPGPPPANTVSHPSYSGHHHGNGNGHGMPVFNNNNNNNISNHNYSNSNITNYFHAPPLSEKGPWPLHQIYVQPPLTHEYVQSQFPGPRVRELDLIGDDWEGHEDCCGPAPEPEPEPPAKKKRRRRNRNRRRKKVRCLEAIKWIAV</sequence>
<protein>
    <submittedName>
        <fullName evidence="2">Uncharacterized protein</fullName>
    </submittedName>
</protein>